<evidence type="ECO:0000313" key="2">
    <source>
        <dbReference type="Proteomes" id="UP000256941"/>
    </source>
</evidence>
<dbReference type="Proteomes" id="UP000256941">
    <property type="component" value="Unassembled WGS sequence"/>
</dbReference>
<protein>
    <submittedName>
        <fullName evidence="1">Uncharacterized protein</fullName>
    </submittedName>
</protein>
<gene>
    <name evidence="1" type="ORF">BDD41_3100</name>
</gene>
<sequence>MTDTRELVELLLAYDARTATGRLTHRAAGAITALAEENRRLREALLEIVDHDVFDLEYLSADLVDKLIRARIALSSTGEKGVMAWKSEFLPCPLCGQPVFVNCDDYSPASSGRFYTECQTVDCIMPNCEHDSYEALRDGWNRRTGQGGGDE</sequence>
<accession>A0A3D9XL56</accession>
<dbReference type="RefSeq" id="WP_116222291.1">
    <property type="nucleotide sequence ID" value="NZ_CP038197.1"/>
</dbReference>
<comment type="caution">
    <text evidence="1">The sequence shown here is derived from an EMBL/GenBank/DDBJ whole genome shotgun (WGS) entry which is preliminary data.</text>
</comment>
<proteinExistence type="predicted"/>
<organism evidence="1 2">
    <name type="scientific">Paracoccus versutus</name>
    <name type="common">Thiobacillus versutus</name>
    <dbReference type="NCBI Taxonomy" id="34007"/>
    <lineage>
        <taxon>Bacteria</taxon>
        <taxon>Pseudomonadati</taxon>
        <taxon>Pseudomonadota</taxon>
        <taxon>Alphaproteobacteria</taxon>
        <taxon>Rhodobacterales</taxon>
        <taxon>Paracoccaceae</taxon>
        <taxon>Paracoccus</taxon>
    </lineage>
</organism>
<name>A0A3D9XL56_PARVE</name>
<evidence type="ECO:0000313" key="1">
    <source>
        <dbReference type="EMBL" id="REF70368.1"/>
    </source>
</evidence>
<dbReference type="AlphaFoldDB" id="A0A3D9XL56"/>
<reference evidence="1 2" key="1">
    <citation type="submission" date="2018-08" db="EMBL/GenBank/DDBJ databases">
        <title>Genomic Encyclopedia of Archaeal and Bacterial Type Strains, Phase II (KMG-II): from individual species to whole genera.</title>
        <authorList>
            <person name="Goeker M."/>
        </authorList>
    </citation>
    <scope>NUCLEOTIDE SEQUENCE [LARGE SCALE GENOMIC DNA]</scope>
    <source>
        <strain evidence="1 2">DSM 17099</strain>
    </source>
</reference>
<dbReference type="EMBL" id="QTUJ01000002">
    <property type="protein sequence ID" value="REF70368.1"/>
    <property type="molecule type" value="Genomic_DNA"/>
</dbReference>